<dbReference type="Proteomes" id="UP001159364">
    <property type="component" value="Linkage Group LG05"/>
</dbReference>
<dbReference type="PROSITE" id="PS51038">
    <property type="entry name" value="BAH"/>
    <property type="match status" value="1"/>
</dbReference>
<keyword evidence="9" id="KW-1185">Reference proteome</keyword>
<dbReference type="InterPro" id="IPR001965">
    <property type="entry name" value="Znf_PHD"/>
</dbReference>
<evidence type="ECO:0000259" key="7">
    <source>
        <dbReference type="PROSITE" id="PS51038"/>
    </source>
</evidence>
<evidence type="ECO:0000256" key="2">
    <source>
        <dbReference type="ARBA" id="ARBA00022771"/>
    </source>
</evidence>
<feature type="compositionally biased region" description="Low complexity" evidence="5">
    <location>
        <begin position="634"/>
        <end position="645"/>
    </location>
</feature>
<dbReference type="SMART" id="SM00249">
    <property type="entry name" value="PHD"/>
    <property type="match status" value="1"/>
</dbReference>
<keyword evidence="3" id="KW-0862">Zinc</keyword>
<dbReference type="InterPro" id="IPR043151">
    <property type="entry name" value="BAH_sf"/>
</dbReference>
<evidence type="ECO:0000256" key="4">
    <source>
        <dbReference type="PROSITE-ProRule" id="PRU00146"/>
    </source>
</evidence>
<dbReference type="PANTHER" id="PTHR47527:SF3">
    <property type="entry name" value="RING_FYVE_PHD ZINC FINGER SUPERFAMILY PROTEIN"/>
    <property type="match status" value="1"/>
</dbReference>
<feature type="region of interest" description="Disordered" evidence="5">
    <location>
        <begin position="624"/>
        <end position="645"/>
    </location>
</feature>
<dbReference type="InterPro" id="IPR056699">
    <property type="entry name" value="DUF7797"/>
</dbReference>
<evidence type="ECO:0000256" key="5">
    <source>
        <dbReference type="SAM" id="MobiDB-lite"/>
    </source>
</evidence>
<feature type="compositionally biased region" description="Basic and acidic residues" evidence="5">
    <location>
        <begin position="552"/>
        <end position="567"/>
    </location>
</feature>
<dbReference type="PANTHER" id="PTHR47527">
    <property type="entry name" value="RING/FYVE/PHD ZINC FINGER SUPERFAMILY PROTEIN"/>
    <property type="match status" value="1"/>
</dbReference>
<evidence type="ECO:0000259" key="6">
    <source>
        <dbReference type="PROSITE" id="PS50016"/>
    </source>
</evidence>
<dbReference type="InterPro" id="IPR001025">
    <property type="entry name" value="BAH_dom"/>
</dbReference>
<evidence type="ECO:0000256" key="3">
    <source>
        <dbReference type="ARBA" id="ARBA00022833"/>
    </source>
</evidence>
<feature type="region of interest" description="Disordered" evidence="5">
    <location>
        <begin position="544"/>
        <end position="569"/>
    </location>
</feature>
<dbReference type="Gene3D" id="3.30.40.10">
    <property type="entry name" value="Zinc/RING finger domain, C3HC4 (zinc finger)"/>
    <property type="match status" value="1"/>
</dbReference>
<gene>
    <name evidence="8" type="ORF">K2173_023784</name>
</gene>
<feature type="compositionally biased region" description="Polar residues" evidence="5">
    <location>
        <begin position="475"/>
        <end position="500"/>
    </location>
</feature>
<evidence type="ECO:0000256" key="1">
    <source>
        <dbReference type="ARBA" id="ARBA00022723"/>
    </source>
</evidence>
<evidence type="ECO:0000313" key="8">
    <source>
        <dbReference type="EMBL" id="KAJ8766537.1"/>
    </source>
</evidence>
<sequence length="802" mass="87018">MDATVDAANECVVEVMDDDSISLGVDIKRGAEKNGESESEVRPAKRMRAGSGEMSRVAEIVLVLSAMAGMRGGKRPTEAEVGLMAEARAKLVEICQELSPKDLVGRDAIGAVIEDLGLNLKAKDQRLGFTGTRLSIKEKLSLAKMKIEESKKFSAPSVAHTSLMSQTSVGSVADSRGPSHIIRMFPSDKPNNAPLPPGNHLGSSAIANQHAGLSNHGLDRDSSTLAFPKADRAQLKSDGASSAHPVHANASGNHMLVNAQAWSMQPHSTSSTKFTPENKAPSYNSAKVEGTAELGVPRPFSQGARDQNFRPFISQTAAANMPNMHSPVQGLKYVQPSSSFTSHNEIAMIVQKLLQPKLPQHPTWTPPSREYMNKLLTCQMCKLSVNEVETVVLCDACEKGFHLKCLEAVNQKGIPRGEWYCMRCTSMSNGKPFPPKYGRVMRSVTHSKGPSNSTGSQPSSDRKLGTVDQKVQEKITANGSSSTQSHVGSGTSDRNASHGNITDGREHTDNSMTSSGQDIDQAASDRTLLNNQVKSLETVCESSSVGLSSEQYPEHKQVSEPTHHKQVSESTKQTFVVQIETQNNCDIPSTTENQPVLVESQNKPEKSDCASSVDVKKTELLVTHANPSGNSEANDGASENSGSSSNGFHDIQWIGNAFKVLDGNTYYESCSINGVSYKLNDHALFRSVHGKLIPSKLKVMWEDSKTGLKWVTVEQCYFPVDLPEGVGHPCGPESNEVYESNHEYSVVASLIQGPCKVLPSTKFKEDCERSEMETDTSTRSHPVFLCRWFFDKLKGTFKPIVG</sequence>
<accession>A0AAV8TI11</accession>
<protein>
    <recommendedName>
        <fullName evidence="10">PHD finger protein</fullName>
    </recommendedName>
</protein>
<feature type="region of interest" description="Disordered" evidence="5">
    <location>
        <begin position="432"/>
        <end position="518"/>
    </location>
</feature>
<evidence type="ECO:0000313" key="9">
    <source>
        <dbReference type="Proteomes" id="UP001159364"/>
    </source>
</evidence>
<feature type="domain" description="PHD-type" evidence="6">
    <location>
        <begin position="375"/>
        <end position="427"/>
    </location>
</feature>
<dbReference type="InterPro" id="IPR011011">
    <property type="entry name" value="Znf_FYVE_PHD"/>
</dbReference>
<dbReference type="InterPro" id="IPR019786">
    <property type="entry name" value="Zinc_finger_PHD-type_CS"/>
</dbReference>
<dbReference type="GO" id="GO:0003682">
    <property type="term" value="F:chromatin binding"/>
    <property type="evidence" value="ECO:0007669"/>
    <property type="project" value="InterPro"/>
</dbReference>
<reference evidence="8 9" key="1">
    <citation type="submission" date="2021-09" db="EMBL/GenBank/DDBJ databases">
        <title>Genomic insights and catalytic innovation underlie evolution of tropane alkaloids biosynthesis.</title>
        <authorList>
            <person name="Wang Y.-J."/>
            <person name="Tian T."/>
            <person name="Huang J.-P."/>
            <person name="Huang S.-X."/>
        </authorList>
    </citation>
    <scope>NUCLEOTIDE SEQUENCE [LARGE SCALE GENOMIC DNA]</scope>
    <source>
        <strain evidence="8">KIB-2018</strain>
        <tissue evidence="8">Leaf</tissue>
    </source>
</reference>
<dbReference type="InterPro" id="IPR013083">
    <property type="entry name" value="Znf_RING/FYVE/PHD"/>
</dbReference>
<dbReference type="InterPro" id="IPR019787">
    <property type="entry name" value="Znf_PHD-finger"/>
</dbReference>
<dbReference type="CDD" id="cd04370">
    <property type="entry name" value="BAH"/>
    <property type="match status" value="1"/>
</dbReference>
<dbReference type="AlphaFoldDB" id="A0AAV8TI11"/>
<comment type="caution">
    <text evidence="8">The sequence shown here is derived from an EMBL/GenBank/DDBJ whole genome shotgun (WGS) entry which is preliminary data.</text>
</comment>
<dbReference type="EMBL" id="JAIWQS010000005">
    <property type="protein sequence ID" value="KAJ8766537.1"/>
    <property type="molecule type" value="Genomic_DNA"/>
</dbReference>
<name>A0AAV8TI11_9ROSI</name>
<dbReference type="SUPFAM" id="SSF57903">
    <property type="entry name" value="FYVE/PHD zinc finger"/>
    <property type="match status" value="1"/>
</dbReference>
<dbReference type="GO" id="GO:0008270">
    <property type="term" value="F:zinc ion binding"/>
    <property type="evidence" value="ECO:0007669"/>
    <property type="project" value="UniProtKB-KW"/>
</dbReference>
<feature type="domain" description="BAH" evidence="7">
    <location>
        <begin position="675"/>
        <end position="801"/>
    </location>
</feature>
<dbReference type="PROSITE" id="PS01359">
    <property type="entry name" value="ZF_PHD_1"/>
    <property type="match status" value="1"/>
</dbReference>
<organism evidence="8 9">
    <name type="scientific">Erythroxylum novogranatense</name>
    <dbReference type="NCBI Taxonomy" id="1862640"/>
    <lineage>
        <taxon>Eukaryota</taxon>
        <taxon>Viridiplantae</taxon>
        <taxon>Streptophyta</taxon>
        <taxon>Embryophyta</taxon>
        <taxon>Tracheophyta</taxon>
        <taxon>Spermatophyta</taxon>
        <taxon>Magnoliopsida</taxon>
        <taxon>eudicotyledons</taxon>
        <taxon>Gunneridae</taxon>
        <taxon>Pentapetalae</taxon>
        <taxon>rosids</taxon>
        <taxon>fabids</taxon>
        <taxon>Malpighiales</taxon>
        <taxon>Erythroxylaceae</taxon>
        <taxon>Erythroxylum</taxon>
    </lineage>
</organism>
<dbReference type="PROSITE" id="PS50016">
    <property type="entry name" value="ZF_PHD_2"/>
    <property type="match status" value="1"/>
</dbReference>
<dbReference type="Gene3D" id="2.30.30.490">
    <property type="match status" value="1"/>
</dbReference>
<keyword evidence="2 4" id="KW-0863">Zinc-finger</keyword>
<feature type="compositionally biased region" description="Basic and acidic residues" evidence="5">
    <location>
        <begin position="460"/>
        <end position="473"/>
    </location>
</feature>
<proteinExistence type="predicted"/>
<keyword evidence="1" id="KW-0479">Metal-binding</keyword>
<feature type="compositionally biased region" description="Polar residues" evidence="5">
    <location>
        <begin position="444"/>
        <end position="459"/>
    </location>
</feature>
<dbReference type="Pfam" id="PF01426">
    <property type="entry name" value="BAH"/>
    <property type="match status" value="1"/>
</dbReference>
<evidence type="ECO:0008006" key="10">
    <source>
        <dbReference type="Google" id="ProtNLM"/>
    </source>
</evidence>
<dbReference type="Pfam" id="PF00628">
    <property type="entry name" value="PHD"/>
    <property type="match status" value="1"/>
</dbReference>
<dbReference type="Pfam" id="PF25073">
    <property type="entry name" value="DUF7797"/>
    <property type="match status" value="1"/>
</dbReference>